<proteinExistence type="predicted"/>
<evidence type="ECO:0000256" key="1">
    <source>
        <dbReference type="SAM" id="MobiDB-lite"/>
    </source>
</evidence>
<dbReference type="EMBL" id="BLLK01000074">
    <property type="protein sequence ID" value="GFH61511.1"/>
    <property type="molecule type" value="Genomic_DNA"/>
</dbReference>
<feature type="compositionally biased region" description="Basic residues" evidence="1">
    <location>
        <begin position="77"/>
        <end position="107"/>
    </location>
</feature>
<accession>A0AAD3DBW5</accession>
<comment type="caution">
    <text evidence="2">The sequence shown here is derived from an EMBL/GenBank/DDBJ whole genome shotgun (WGS) entry which is preliminary data.</text>
</comment>
<dbReference type="Proteomes" id="UP001054902">
    <property type="component" value="Unassembled WGS sequence"/>
</dbReference>
<organism evidence="2 3">
    <name type="scientific">Chaetoceros tenuissimus</name>
    <dbReference type="NCBI Taxonomy" id="426638"/>
    <lineage>
        <taxon>Eukaryota</taxon>
        <taxon>Sar</taxon>
        <taxon>Stramenopiles</taxon>
        <taxon>Ochrophyta</taxon>
        <taxon>Bacillariophyta</taxon>
        <taxon>Coscinodiscophyceae</taxon>
        <taxon>Chaetocerotophycidae</taxon>
        <taxon>Chaetocerotales</taxon>
        <taxon>Chaetocerotaceae</taxon>
        <taxon>Chaetoceros</taxon>
    </lineage>
</organism>
<evidence type="ECO:0000313" key="3">
    <source>
        <dbReference type="Proteomes" id="UP001054902"/>
    </source>
</evidence>
<evidence type="ECO:0000313" key="2">
    <source>
        <dbReference type="EMBL" id="GFH61511.1"/>
    </source>
</evidence>
<feature type="region of interest" description="Disordered" evidence="1">
    <location>
        <begin position="74"/>
        <end position="107"/>
    </location>
</feature>
<protein>
    <submittedName>
        <fullName evidence="2">Uncharacterized protein</fullName>
    </submittedName>
</protein>
<gene>
    <name evidence="2" type="ORF">CTEN210_17987</name>
</gene>
<reference evidence="2 3" key="1">
    <citation type="journal article" date="2021" name="Sci. Rep.">
        <title>The genome of the diatom Chaetoceros tenuissimus carries an ancient integrated fragment of an extant virus.</title>
        <authorList>
            <person name="Hongo Y."/>
            <person name="Kimura K."/>
            <person name="Takaki Y."/>
            <person name="Yoshida Y."/>
            <person name="Baba S."/>
            <person name="Kobayashi G."/>
            <person name="Nagasaki K."/>
            <person name="Hano T."/>
            <person name="Tomaru Y."/>
        </authorList>
    </citation>
    <scope>NUCLEOTIDE SEQUENCE [LARGE SCALE GENOMIC DNA]</scope>
    <source>
        <strain evidence="2 3">NIES-3715</strain>
    </source>
</reference>
<name>A0AAD3DBW5_9STRA</name>
<sequence>MSSASTAAASSNLSLYLQKIPKQQPLKIAQIQQLKKEQQNITNLISSIQSLTIQKQAKVLGEESSVGILQVMNRSARNPKRANRGKRAVCRQARRAKRRRWGNHRRN</sequence>
<keyword evidence="3" id="KW-1185">Reference proteome</keyword>
<dbReference type="AlphaFoldDB" id="A0AAD3DBW5"/>